<dbReference type="InterPro" id="IPR001878">
    <property type="entry name" value="Znf_CCHC"/>
</dbReference>
<evidence type="ECO:0000259" key="3">
    <source>
        <dbReference type="PROSITE" id="PS50158"/>
    </source>
</evidence>
<keyword evidence="1" id="KW-0479">Metal-binding</keyword>
<reference evidence="4" key="2">
    <citation type="submission" date="2022-01" db="EMBL/GenBank/DDBJ databases">
        <authorList>
            <person name="Yamashiro T."/>
            <person name="Shiraishi A."/>
            <person name="Satake H."/>
            <person name="Nakayama K."/>
        </authorList>
    </citation>
    <scope>NUCLEOTIDE SEQUENCE</scope>
</reference>
<evidence type="ECO:0000313" key="5">
    <source>
        <dbReference type="Proteomes" id="UP001151760"/>
    </source>
</evidence>
<feature type="region of interest" description="Disordered" evidence="2">
    <location>
        <begin position="200"/>
        <end position="227"/>
    </location>
</feature>
<organism evidence="4 5">
    <name type="scientific">Tanacetum coccineum</name>
    <dbReference type="NCBI Taxonomy" id="301880"/>
    <lineage>
        <taxon>Eukaryota</taxon>
        <taxon>Viridiplantae</taxon>
        <taxon>Streptophyta</taxon>
        <taxon>Embryophyta</taxon>
        <taxon>Tracheophyta</taxon>
        <taxon>Spermatophyta</taxon>
        <taxon>Magnoliopsida</taxon>
        <taxon>eudicotyledons</taxon>
        <taxon>Gunneridae</taxon>
        <taxon>Pentapetalae</taxon>
        <taxon>asterids</taxon>
        <taxon>campanulids</taxon>
        <taxon>Asterales</taxon>
        <taxon>Asteraceae</taxon>
        <taxon>Asteroideae</taxon>
        <taxon>Anthemideae</taxon>
        <taxon>Anthemidinae</taxon>
        <taxon>Tanacetum</taxon>
    </lineage>
</organism>
<protein>
    <submittedName>
        <fullName evidence="4">Gag-pol polyprotein</fullName>
    </submittedName>
</protein>
<evidence type="ECO:0000313" key="4">
    <source>
        <dbReference type="EMBL" id="GJT27486.1"/>
    </source>
</evidence>
<proteinExistence type="predicted"/>
<dbReference type="EMBL" id="BQNB010014381">
    <property type="protein sequence ID" value="GJT27486.1"/>
    <property type="molecule type" value="Genomic_DNA"/>
</dbReference>
<evidence type="ECO:0000256" key="2">
    <source>
        <dbReference type="SAM" id="MobiDB-lite"/>
    </source>
</evidence>
<keyword evidence="1" id="KW-0862">Zinc</keyword>
<dbReference type="Proteomes" id="UP001151760">
    <property type="component" value="Unassembled WGS sequence"/>
</dbReference>
<comment type="caution">
    <text evidence="4">The sequence shown here is derived from an EMBL/GenBank/DDBJ whole genome shotgun (WGS) entry which is preliminary data.</text>
</comment>
<dbReference type="PROSITE" id="PS50158">
    <property type="entry name" value="ZF_CCHC"/>
    <property type="match status" value="1"/>
</dbReference>
<feature type="domain" description="CCHC-type" evidence="3">
    <location>
        <begin position="47"/>
        <end position="61"/>
    </location>
</feature>
<feature type="compositionally biased region" description="Polar residues" evidence="2">
    <location>
        <begin position="210"/>
        <end position="227"/>
    </location>
</feature>
<keyword evidence="5" id="KW-1185">Reference proteome</keyword>
<name>A0ABQ5CK69_9ASTR</name>
<accession>A0ABQ5CK69</accession>
<dbReference type="InterPro" id="IPR036875">
    <property type="entry name" value="Znf_CCHC_sf"/>
</dbReference>
<keyword evidence="1" id="KW-0863">Zinc-finger</keyword>
<evidence type="ECO:0000256" key="1">
    <source>
        <dbReference type="PROSITE-ProRule" id="PRU00047"/>
    </source>
</evidence>
<sequence length="264" mass="28778">MQMVDDNIGNKVRQNAVQNDGNEYGNGNVVTAPAKGNGNGINGNPIRCYNCRGEGHYASNCHRNHVNGCAYLSNSYQIAQEDDARSNSHSRGMNSVAQCSVYAHDGSIMVNKDGKFTANHDVCVLNYVNNMNSRADNQSANVIIRENQKKYKANAKNSKELGSKGSLASSRLAKPSNCLRWIPTGRIFAMCGKLTASSNTENKSEKSMYDNASTSNPSKPSSKGFPISTSLLGRFPTGKQLLVHDESRFKTSCSIDKDKYTMKA</sequence>
<gene>
    <name evidence="4" type="ORF">Tco_0907761</name>
</gene>
<reference evidence="4" key="1">
    <citation type="journal article" date="2022" name="Int. J. Mol. Sci.">
        <title>Draft Genome of Tanacetum Coccineum: Genomic Comparison of Closely Related Tanacetum-Family Plants.</title>
        <authorList>
            <person name="Yamashiro T."/>
            <person name="Shiraishi A."/>
            <person name="Nakayama K."/>
            <person name="Satake H."/>
        </authorList>
    </citation>
    <scope>NUCLEOTIDE SEQUENCE</scope>
</reference>
<dbReference type="SUPFAM" id="SSF57756">
    <property type="entry name" value="Retrovirus zinc finger-like domains"/>
    <property type="match status" value="1"/>
</dbReference>